<dbReference type="EMBL" id="JACSPU010000003">
    <property type="protein sequence ID" value="MBD8015034.1"/>
    <property type="molecule type" value="Genomic_DNA"/>
</dbReference>
<proteinExistence type="predicted"/>
<name>A0ABR8WDF9_9BACL</name>
<comment type="caution">
    <text evidence="1">The sequence shown here is derived from an EMBL/GenBank/DDBJ whole genome shotgun (WGS) entry which is preliminary data.</text>
</comment>
<sequence length="122" mass="13885">MKKKLVLVLFIVSLGINLFLLGDWLLFQPTAEEEIALSEMVQKTVESADYHEIASKEKVIAIDRFLEKSKGGTFPYNFTVNVYTDTQTHIFACSDATCSAMKSVGTMYSIYKDEDRRLPFDQ</sequence>
<reference evidence="1 2" key="1">
    <citation type="submission" date="2020-08" db="EMBL/GenBank/DDBJ databases">
        <title>A Genomic Blueprint of the Chicken Gut Microbiome.</title>
        <authorList>
            <person name="Gilroy R."/>
            <person name="Ravi A."/>
            <person name="Getino M."/>
            <person name="Pursley I."/>
            <person name="Horton D.L."/>
            <person name="Alikhan N.-F."/>
            <person name="Baker D."/>
            <person name="Gharbi K."/>
            <person name="Hall N."/>
            <person name="Watson M."/>
            <person name="Adriaenssens E.M."/>
            <person name="Foster-Nyarko E."/>
            <person name="Jarju S."/>
            <person name="Secka A."/>
            <person name="Antonio M."/>
            <person name="Oren A."/>
            <person name="Chaudhuri R."/>
            <person name="La Ragione R.M."/>
            <person name="Hildebrand F."/>
            <person name="Pallen M.J."/>
        </authorList>
    </citation>
    <scope>NUCLEOTIDE SEQUENCE [LARGE SCALE GENOMIC DNA]</scope>
    <source>
        <strain evidence="1 2">Sa1BUA13</strain>
    </source>
</reference>
<gene>
    <name evidence="1" type="ORF">H9630_09395</name>
</gene>
<keyword evidence="2" id="KW-1185">Reference proteome</keyword>
<protein>
    <recommendedName>
        <fullName evidence="3">DUF3139 domain-containing protein</fullName>
    </recommendedName>
</protein>
<evidence type="ECO:0000313" key="2">
    <source>
        <dbReference type="Proteomes" id="UP000658980"/>
    </source>
</evidence>
<organism evidence="1 2">
    <name type="scientific">Planococcus wigleyi</name>
    <dbReference type="NCBI Taxonomy" id="2762216"/>
    <lineage>
        <taxon>Bacteria</taxon>
        <taxon>Bacillati</taxon>
        <taxon>Bacillota</taxon>
        <taxon>Bacilli</taxon>
        <taxon>Bacillales</taxon>
        <taxon>Caryophanaceae</taxon>
        <taxon>Planococcus</taxon>
    </lineage>
</organism>
<evidence type="ECO:0000313" key="1">
    <source>
        <dbReference type="EMBL" id="MBD8015034.1"/>
    </source>
</evidence>
<evidence type="ECO:0008006" key="3">
    <source>
        <dbReference type="Google" id="ProtNLM"/>
    </source>
</evidence>
<dbReference type="Proteomes" id="UP000658980">
    <property type="component" value="Unassembled WGS sequence"/>
</dbReference>
<accession>A0ABR8WDF9</accession>
<dbReference type="RefSeq" id="WP_191715261.1">
    <property type="nucleotide sequence ID" value="NZ_JACSPU010000003.1"/>
</dbReference>